<protein>
    <recommendedName>
        <fullName evidence="10">RNA polymerase sigma factor 70 region 4 type 2 domain-containing protein</fullName>
    </recommendedName>
</protein>
<dbReference type="Pfam" id="PF04542">
    <property type="entry name" value="Sigma70_r2"/>
    <property type="match status" value="1"/>
</dbReference>
<dbReference type="InterPro" id="IPR013324">
    <property type="entry name" value="RNA_pol_sigma_r3/r4-like"/>
</dbReference>
<comment type="similarity">
    <text evidence="1">Belongs to the sigma-70 factor family. ECF subfamily.</text>
</comment>
<dbReference type="InterPro" id="IPR013249">
    <property type="entry name" value="RNA_pol_sigma70_r4_t2"/>
</dbReference>
<evidence type="ECO:0000256" key="1">
    <source>
        <dbReference type="ARBA" id="ARBA00010641"/>
    </source>
</evidence>
<dbReference type="SUPFAM" id="SSF88946">
    <property type="entry name" value="Sigma2 domain of RNA polymerase sigma factors"/>
    <property type="match status" value="1"/>
</dbReference>
<accession>X0W1X7</accession>
<sequence length="225" mass="25446">PEPREVCWGTDTDADPTSQPVLHEVLIPRIELLRTYVQKKVPRRFRHVISADDVLQEVWIAAQRTVSAFEPRGSNAIDRWLQTIAKSKLIDALRTAQRLKRGGDRCLVRDAKARLTSLSSLFARLQTSQRTPSKEFQTSEAAHTLRILLNMLNAASRTAIELRYVNDLSHAEIAREMGRSEAAVNSLLYRGRRDLRELLGSASRYFSDTRSSEHGPAGKPDESEK</sequence>
<dbReference type="GO" id="GO:0006352">
    <property type="term" value="P:DNA-templated transcription initiation"/>
    <property type="evidence" value="ECO:0007669"/>
    <property type="project" value="InterPro"/>
</dbReference>
<dbReference type="AlphaFoldDB" id="X0W1X7"/>
<dbReference type="PANTHER" id="PTHR43133:SF8">
    <property type="entry name" value="RNA POLYMERASE SIGMA FACTOR HI_1459-RELATED"/>
    <property type="match status" value="1"/>
</dbReference>
<evidence type="ECO:0000256" key="3">
    <source>
        <dbReference type="ARBA" id="ARBA00023082"/>
    </source>
</evidence>
<dbReference type="CDD" id="cd06171">
    <property type="entry name" value="Sigma70_r4"/>
    <property type="match status" value="1"/>
</dbReference>
<dbReference type="InterPro" id="IPR014284">
    <property type="entry name" value="RNA_pol_sigma-70_dom"/>
</dbReference>
<dbReference type="InterPro" id="IPR007627">
    <property type="entry name" value="RNA_pol_sigma70_r2"/>
</dbReference>
<feature type="non-terminal residue" evidence="9">
    <location>
        <position position="1"/>
    </location>
</feature>
<evidence type="ECO:0000256" key="6">
    <source>
        <dbReference type="SAM" id="MobiDB-lite"/>
    </source>
</evidence>
<dbReference type="GO" id="GO:0003677">
    <property type="term" value="F:DNA binding"/>
    <property type="evidence" value="ECO:0007669"/>
    <property type="project" value="UniProtKB-KW"/>
</dbReference>
<feature type="region of interest" description="Disordered" evidence="6">
    <location>
        <begin position="206"/>
        <end position="225"/>
    </location>
</feature>
<dbReference type="InterPro" id="IPR036388">
    <property type="entry name" value="WH-like_DNA-bd_sf"/>
</dbReference>
<feature type="domain" description="RNA polymerase sigma-70 region 2" evidence="7">
    <location>
        <begin position="43"/>
        <end position="98"/>
    </location>
</feature>
<reference evidence="9" key="1">
    <citation type="journal article" date="2014" name="Front. Microbiol.">
        <title>High frequency of phylogenetically diverse reductive dehalogenase-homologous genes in deep subseafloor sedimentary metagenomes.</title>
        <authorList>
            <person name="Kawai M."/>
            <person name="Futagami T."/>
            <person name="Toyoda A."/>
            <person name="Takaki Y."/>
            <person name="Nishi S."/>
            <person name="Hori S."/>
            <person name="Arai W."/>
            <person name="Tsubouchi T."/>
            <person name="Morono Y."/>
            <person name="Uchiyama I."/>
            <person name="Ito T."/>
            <person name="Fujiyama A."/>
            <person name="Inagaki F."/>
            <person name="Takami H."/>
        </authorList>
    </citation>
    <scope>NUCLEOTIDE SEQUENCE</scope>
    <source>
        <strain evidence="9">Expedition CK06-06</strain>
    </source>
</reference>
<evidence type="ECO:0000259" key="8">
    <source>
        <dbReference type="Pfam" id="PF08281"/>
    </source>
</evidence>
<dbReference type="SUPFAM" id="SSF88659">
    <property type="entry name" value="Sigma3 and sigma4 domains of RNA polymerase sigma factors"/>
    <property type="match status" value="1"/>
</dbReference>
<feature type="domain" description="RNA polymerase sigma factor 70 region 4 type 2" evidence="8">
    <location>
        <begin position="148"/>
        <end position="195"/>
    </location>
</feature>
<dbReference type="Gene3D" id="1.10.1740.10">
    <property type="match status" value="1"/>
</dbReference>
<dbReference type="EMBL" id="BARS01021711">
    <property type="protein sequence ID" value="GAG06746.1"/>
    <property type="molecule type" value="Genomic_DNA"/>
</dbReference>
<gene>
    <name evidence="9" type="ORF">S01H1_34826</name>
</gene>
<evidence type="ECO:0000259" key="7">
    <source>
        <dbReference type="Pfam" id="PF04542"/>
    </source>
</evidence>
<keyword evidence="4" id="KW-0238">DNA-binding</keyword>
<evidence type="ECO:0000313" key="9">
    <source>
        <dbReference type="EMBL" id="GAG06746.1"/>
    </source>
</evidence>
<evidence type="ECO:0000256" key="2">
    <source>
        <dbReference type="ARBA" id="ARBA00023015"/>
    </source>
</evidence>
<keyword evidence="3" id="KW-0731">Sigma factor</keyword>
<dbReference type="NCBIfam" id="TIGR02937">
    <property type="entry name" value="sigma70-ECF"/>
    <property type="match status" value="1"/>
</dbReference>
<dbReference type="GO" id="GO:0016987">
    <property type="term" value="F:sigma factor activity"/>
    <property type="evidence" value="ECO:0007669"/>
    <property type="project" value="UniProtKB-KW"/>
</dbReference>
<keyword evidence="2" id="KW-0805">Transcription regulation</keyword>
<evidence type="ECO:0008006" key="10">
    <source>
        <dbReference type="Google" id="ProtNLM"/>
    </source>
</evidence>
<name>X0W1X7_9ZZZZ</name>
<proteinExistence type="inferred from homology"/>
<keyword evidence="5" id="KW-0804">Transcription</keyword>
<comment type="caution">
    <text evidence="9">The sequence shown here is derived from an EMBL/GenBank/DDBJ whole genome shotgun (WGS) entry which is preliminary data.</text>
</comment>
<dbReference type="Gene3D" id="1.10.10.10">
    <property type="entry name" value="Winged helix-like DNA-binding domain superfamily/Winged helix DNA-binding domain"/>
    <property type="match status" value="1"/>
</dbReference>
<dbReference type="InterPro" id="IPR013325">
    <property type="entry name" value="RNA_pol_sigma_r2"/>
</dbReference>
<dbReference type="InterPro" id="IPR039425">
    <property type="entry name" value="RNA_pol_sigma-70-like"/>
</dbReference>
<dbReference type="Pfam" id="PF08281">
    <property type="entry name" value="Sigma70_r4_2"/>
    <property type="match status" value="1"/>
</dbReference>
<evidence type="ECO:0000256" key="4">
    <source>
        <dbReference type="ARBA" id="ARBA00023125"/>
    </source>
</evidence>
<organism evidence="9">
    <name type="scientific">marine sediment metagenome</name>
    <dbReference type="NCBI Taxonomy" id="412755"/>
    <lineage>
        <taxon>unclassified sequences</taxon>
        <taxon>metagenomes</taxon>
        <taxon>ecological metagenomes</taxon>
    </lineage>
</organism>
<evidence type="ECO:0000256" key="5">
    <source>
        <dbReference type="ARBA" id="ARBA00023163"/>
    </source>
</evidence>
<dbReference type="PANTHER" id="PTHR43133">
    <property type="entry name" value="RNA POLYMERASE ECF-TYPE SIGMA FACTO"/>
    <property type="match status" value="1"/>
</dbReference>